<dbReference type="Pfam" id="PF17289">
    <property type="entry name" value="Terminase_6C"/>
    <property type="match status" value="1"/>
</dbReference>
<name>A0A0D3L2W1_9VIRU</name>
<dbReference type="InterPro" id="IPR027417">
    <property type="entry name" value="P-loop_NTPase"/>
</dbReference>
<evidence type="ECO:0000256" key="1">
    <source>
        <dbReference type="ARBA" id="ARBA00022612"/>
    </source>
</evidence>
<reference evidence="3" key="1">
    <citation type="submission" date="2011-03" db="EMBL/GenBank/DDBJ databases">
        <authorList>
            <person name="Lai M.-J."/>
            <person name="Chen L.-K."/>
            <person name="Chang K.-C."/>
            <person name="Lin N.-T."/>
            <person name="Hu A."/>
        </authorList>
    </citation>
    <scope>NUCLEOTIDE SEQUENCE</scope>
</reference>
<evidence type="ECO:0000313" key="3">
    <source>
        <dbReference type="EMBL" id="AFD52711.1"/>
    </source>
</evidence>
<sequence>MRTPKNKVTEVTTPEARDLCLPKSKKHYDFVWSDADITVFGGAAGSGKTWQGLCRFLQFANEPLYRGYVIRKTQASLKLGAFDTAIRLFSAWDPRVKINRVDMTIKFPSGAIIIFKGLDGQASIEYFQGQEISGALVDEATHIKYEEISWLMTRLRTNAAVKPSVWFTCNPDPDHFIAEWVDPYLYPKNTYKTINGHTIDVGGRVNPKGNGRLRWYYVIEGQWYWRDSREQLIEDFKHLITDPNQVPMSFRFIGATCDDNPVLLRDQPNYKSQLLNKTKVEAERLVYGNWYIREEGAGYWKHQWCKKITRFPTEDDPDDKIDKRVRCWDLAYTEPHDANPDPDYTASVLMARTKKGYYIVEHVIRARRRAGSLYKYIVEIAKEDYANYGIIGQFIPEDPAAGKLTFSFIRDFCRQKGIFISKVTGSKKANKLERFKNFAAASENGSVYIYDTKHLKGVKIPDSDDDRNWNEYYFNELEVFDGSSNVRHDDMVDATSDAFNVLYKRRNIRKNVTMF</sequence>
<organism evidence="3">
    <name type="scientific">Acinetobacter phage phiAB11</name>
    <dbReference type="NCBI Taxonomy" id="1161145"/>
    <lineage>
        <taxon>Viruses</taxon>
    </lineage>
</organism>
<dbReference type="InterPro" id="IPR035421">
    <property type="entry name" value="Terminase_6C"/>
</dbReference>
<evidence type="ECO:0000259" key="2">
    <source>
        <dbReference type="Pfam" id="PF17289"/>
    </source>
</evidence>
<accession>A0A0D3L2W1</accession>
<dbReference type="Gene3D" id="3.40.50.300">
    <property type="entry name" value="P-loop containing nucleotide triphosphate hydrolases"/>
    <property type="match status" value="1"/>
</dbReference>
<dbReference type="Pfam" id="PF03237">
    <property type="entry name" value="Terminase_6N"/>
    <property type="match status" value="1"/>
</dbReference>
<keyword evidence="1" id="KW-1188">Viral release from host cell</keyword>
<dbReference type="EMBL" id="JF733905">
    <property type="protein sequence ID" value="AFD52711.1"/>
    <property type="molecule type" value="Genomic_DNA"/>
</dbReference>
<proteinExistence type="predicted"/>
<protein>
    <submittedName>
        <fullName evidence="3">Large terminase subunit</fullName>
    </submittedName>
</protein>
<feature type="domain" description="Terminase large subunit gp17-like C-terminal" evidence="2">
    <location>
        <begin position="328"/>
        <end position="500"/>
    </location>
</feature>